<proteinExistence type="predicted"/>
<keyword evidence="1" id="KW-0812">Transmembrane</keyword>
<feature type="transmembrane region" description="Helical" evidence="1">
    <location>
        <begin position="87"/>
        <end position="108"/>
    </location>
</feature>
<feature type="transmembrane region" description="Helical" evidence="1">
    <location>
        <begin position="39"/>
        <end position="59"/>
    </location>
</feature>
<gene>
    <name evidence="2" type="ORF">BN000_04777</name>
</gene>
<accession>A0A0U1P3C6</accession>
<evidence type="ECO:0000313" key="2">
    <source>
        <dbReference type="EMBL" id="CRK84730.1"/>
    </source>
</evidence>
<dbReference type="OrthoDB" id="3001329at2"/>
<dbReference type="RefSeq" id="WP_090638959.1">
    <property type="nucleotide sequence ID" value="NZ_CVRB01000005.1"/>
</dbReference>
<evidence type="ECO:0000313" key="3">
    <source>
        <dbReference type="Proteomes" id="UP000199087"/>
    </source>
</evidence>
<keyword evidence="3" id="KW-1185">Reference proteome</keyword>
<feature type="transmembrane region" description="Helical" evidence="1">
    <location>
        <begin position="14"/>
        <end position="33"/>
    </location>
</feature>
<feature type="transmembrane region" description="Helical" evidence="1">
    <location>
        <begin position="114"/>
        <end position="131"/>
    </location>
</feature>
<name>A0A0U1P3C6_9BACI</name>
<dbReference type="STRING" id="1499688.BN000_04777"/>
<keyword evidence="1" id="KW-0472">Membrane</keyword>
<dbReference type="EMBL" id="CVRB01000005">
    <property type="protein sequence ID" value="CRK84730.1"/>
    <property type="molecule type" value="Genomic_DNA"/>
</dbReference>
<protein>
    <submittedName>
        <fullName evidence="2">Uncharacterized protein</fullName>
    </submittedName>
</protein>
<dbReference type="AlphaFoldDB" id="A0A0U1P3C6"/>
<evidence type="ECO:0000256" key="1">
    <source>
        <dbReference type="SAM" id="Phobius"/>
    </source>
</evidence>
<organism evidence="2 3">
    <name type="scientific">Neobacillus massiliamazoniensis</name>
    <dbReference type="NCBI Taxonomy" id="1499688"/>
    <lineage>
        <taxon>Bacteria</taxon>
        <taxon>Bacillati</taxon>
        <taxon>Bacillota</taxon>
        <taxon>Bacilli</taxon>
        <taxon>Bacillales</taxon>
        <taxon>Bacillaceae</taxon>
        <taxon>Neobacillus</taxon>
    </lineage>
</organism>
<reference evidence="3" key="1">
    <citation type="submission" date="2015-05" db="EMBL/GenBank/DDBJ databases">
        <authorList>
            <person name="Urmite Genomes"/>
        </authorList>
    </citation>
    <scope>NUCLEOTIDE SEQUENCE [LARGE SCALE GENOMIC DNA]</scope>
    <source>
        <strain evidence="3">LF1</strain>
    </source>
</reference>
<sequence>MGRVKAFLKKDSDILRNAILLPFALIFGISKLIYDHRVIAIIIGLVCVFGSIFGFLEIIKEFKRINSVNVETTKVEDDVKGERLNKFNLIVIVISLLCTWIFGLYSLFYKNDELMVVMIPLFSYLILRDFFKKRE</sequence>
<keyword evidence="1" id="KW-1133">Transmembrane helix</keyword>
<dbReference type="Proteomes" id="UP000199087">
    <property type="component" value="Unassembled WGS sequence"/>
</dbReference>